<evidence type="ECO:0000256" key="3">
    <source>
        <dbReference type="ARBA" id="ARBA00022452"/>
    </source>
</evidence>
<dbReference type="InterPro" id="IPR008969">
    <property type="entry name" value="CarboxyPept-like_regulatory"/>
</dbReference>
<comment type="subcellular location">
    <subcellularLocation>
        <location evidence="1 8">Cell outer membrane</location>
        <topology evidence="1 8">Multi-pass membrane protein</topology>
    </subcellularLocation>
</comment>
<gene>
    <name evidence="13" type="ORF">LQ567_21515</name>
</gene>
<comment type="caution">
    <text evidence="13">The sequence shown here is derived from an EMBL/GenBank/DDBJ whole genome shotgun (WGS) entry which is preliminary data.</text>
</comment>
<keyword evidence="3 8" id="KW-1134">Transmembrane beta strand</keyword>
<evidence type="ECO:0000256" key="6">
    <source>
        <dbReference type="ARBA" id="ARBA00023136"/>
    </source>
</evidence>
<dbReference type="Pfam" id="PF07715">
    <property type="entry name" value="Plug"/>
    <property type="match status" value="1"/>
</dbReference>
<dbReference type="InterPro" id="IPR036942">
    <property type="entry name" value="Beta-barrel_TonB_sf"/>
</dbReference>
<evidence type="ECO:0000256" key="5">
    <source>
        <dbReference type="ARBA" id="ARBA00023077"/>
    </source>
</evidence>
<dbReference type="Gene3D" id="2.170.130.10">
    <property type="entry name" value="TonB-dependent receptor, plug domain"/>
    <property type="match status" value="1"/>
</dbReference>
<evidence type="ECO:0000259" key="12">
    <source>
        <dbReference type="Pfam" id="PF07715"/>
    </source>
</evidence>
<comment type="similarity">
    <text evidence="8 9">Belongs to the TonB-dependent receptor family.</text>
</comment>
<dbReference type="Gene3D" id="2.60.40.1120">
    <property type="entry name" value="Carboxypeptidase-like, regulatory domain"/>
    <property type="match status" value="1"/>
</dbReference>
<sequence>MNQRHRIPLSRCLLRYCMMLIGGICIGAVYEPAFCNTMPPSINGMQDTIPGKSWVLHGSIKDEAGKPVPGATVQVLRAGARSSVTDRAGNFIIEMNNAQDSLEVSFVGYQTLRLAPGEQRTVAITLLPDEAGRQLEEVVVNTGYMTQRKADLTGAVSIVSAKELTKGQGVTNVLQSLQGVVPGLHITTDGNPTGNVGVELRGLTSIRGGAPLIVIDGVPSYMNLRDINPNNIASIQVLKDAYSASIYGTQGGAGVILIETKKGRVGRTKIDYSTTMGFAEFNNKPEMLNTQQYGQAIWQAFVNTYANASEKDVKDAIRIYNYQWHRDANGLPVLDQVTPIKYLNADSTMPSANTNWLDAISQRGLQQEHQLTVSSGSEKANSLFSLNYTENQGTQIHTGFKRFTGRVNTEYKLFDNRVTIGENLEASHLIERNMNVMHQALIEPPIVPVYTTTGGWGGSAVALGMDDYWNPVRDLTLNKNNGNNYNKLFGDVHASIRILKDFVFRTQLGLIYTDGYHRNIQFTFKEGGGKVNNINSVDQWYWREAAFDWTNTLTYSLRRDKHNLDVLAGMEANKYTTETSQIGRQGLAFENYDFAYVSSATGNTIINGYGSGGSGGDKYNLLSYFGKFNYAFNSRYLLSGSLRYDGSSKFGVNNRFALFPAISAGWRVSQEDFLKDNEVLSDLKLRASWGRNGSLANINSLNAQTYFRPDYNFTSYAIGGSETGSLPSGFFKVQTGNPNLRWETTTQTNIGLDFGFLQQRLAGTLDFYRKHTDGMLIQPPYLGTIGEGGYQFINAANMTNKGVELTLTYSSNTARDFNYRLQGNVAYNNNVVNDLPSTVTYSWGGTVQKQDGIAGHPWGAVYGFIADGLFQNQSEVDQSADQPGKGIGRIRYKDISGPDGKPDGRIDDNYDRVWISDGGRPKFEYGLNVNLAYKNFDFSMFWQGVAGVKVYNGWKSYSDFWNVWIQNGFNHPTRVLDAWTPTNTSSTIPALSWNNANGELRSSTYFIEPGQYLKLRNLQLGYSLPQSLISKISMDRIYVFVMGQNLLILKSKKYTGLDPENPEGNDYANPYVIPRVFKAGIQVSF</sequence>
<evidence type="ECO:0000256" key="4">
    <source>
        <dbReference type="ARBA" id="ARBA00022692"/>
    </source>
</evidence>
<evidence type="ECO:0000256" key="9">
    <source>
        <dbReference type="RuleBase" id="RU003357"/>
    </source>
</evidence>
<evidence type="ECO:0000256" key="7">
    <source>
        <dbReference type="ARBA" id="ARBA00023237"/>
    </source>
</evidence>
<evidence type="ECO:0000313" key="14">
    <source>
        <dbReference type="Proteomes" id="UP001199816"/>
    </source>
</evidence>
<evidence type="ECO:0000313" key="13">
    <source>
        <dbReference type="EMBL" id="MCD2425377.1"/>
    </source>
</evidence>
<dbReference type="PROSITE" id="PS52016">
    <property type="entry name" value="TONB_DEPENDENT_REC_3"/>
    <property type="match status" value="1"/>
</dbReference>
<feature type="domain" description="TonB-dependent receptor-like beta-barrel" evidence="11">
    <location>
        <begin position="479"/>
        <end position="839"/>
    </location>
</feature>
<evidence type="ECO:0000256" key="1">
    <source>
        <dbReference type="ARBA" id="ARBA00004571"/>
    </source>
</evidence>
<dbReference type="Pfam" id="PF00593">
    <property type="entry name" value="TonB_dep_Rec_b-barrel"/>
    <property type="match status" value="1"/>
</dbReference>
<keyword evidence="2 8" id="KW-0813">Transport</keyword>
<keyword evidence="13" id="KW-0675">Receptor</keyword>
<keyword evidence="7 8" id="KW-0998">Cell outer membrane</keyword>
<dbReference type="Gene3D" id="2.40.170.20">
    <property type="entry name" value="TonB-dependent receptor, beta-barrel domain"/>
    <property type="match status" value="1"/>
</dbReference>
<dbReference type="InterPro" id="IPR012910">
    <property type="entry name" value="Plug_dom"/>
</dbReference>
<reference evidence="13 14" key="1">
    <citation type="submission" date="2021-11" db="EMBL/GenBank/DDBJ databases">
        <title>Genomic of Niabella pedocola.</title>
        <authorList>
            <person name="Wu T."/>
        </authorList>
    </citation>
    <scope>NUCLEOTIDE SEQUENCE [LARGE SCALE GENOMIC DNA]</scope>
    <source>
        <strain evidence="13 14">JCM 31011</strain>
    </source>
</reference>
<keyword evidence="4 8" id="KW-0812">Transmembrane</keyword>
<accession>A0ABS8PWB4</accession>
<feature type="transmembrane region" description="Helical" evidence="10">
    <location>
        <begin position="12"/>
        <end position="30"/>
    </location>
</feature>
<dbReference type="InterPro" id="IPR000531">
    <property type="entry name" value="Beta-barrel_TonB"/>
</dbReference>
<dbReference type="InterPro" id="IPR039426">
    <property type="entry name" value="TonB-dep_rcpt-like"/>
</dbReference>
<dbReference type="Pfam" id="PF13715">
    <property type="entry name" value="CarbopepD_reg_2"/>
    <property type="match status" value="1"/>
</dbReference>
<keyword evidence="10" id="KW-1133">Transmembrane helix</keyword>
<dbReference type="NCBIfam" id="TIGR04056">
    <property type="entry name" value="OMP_RagA_SusC"/>
    <property type="match status" value="1"/>
</dbReference>
<dbReference type="EMBL" id="JAJNEC010000007">
    <property type="protein sequence ID" value="MCD2425377.1"/>
    <property type="molecule type" value="Genomic_DNA"/>
</dbReference>
<dbReference type="RefSeq" id="WP_231007852.1">
    <property type="nucleotide sequence ID" value="NZ_JAJNEC010000007.1"/>
</dbReference>
<proteinExistence type="inferred from homology"/>
<keyword evidence="5 9" id="KW-0798">TonB box</keyword>
<evidence type="ECO:0000256" key="8">
    <source>
        <dbReference type="PROSITE-ProRule" id="PRU01360"/>
    </source>
</evidence>
<dbReference type="InterPro" id="IPR037066">
    <property type="entry name" value="Plug_dom_sf"/>
</dbReference>
<evidence type="ECO:0000259" key="11">
    <source>
        <dbReference type="Pfam" id="PF00593"/>
    </source>
</evidence>
<dbReference type="InterPro" id="IPR023996">
    <property type="entry name" value="TonB-dep_OMP_SusC/RagA"/>
</dbReference>
<protein>
    <submittedName>
        <fullName evidence="13">TonB-dependent receptor</fullName>
    </submittedName>
</protein>
<feature type="domain" description="TonB-dependent receptor plug" evidence="12">
    <location>
        <begin position="149"/>
        <end position="255"/>
    </location>
</feature>
<name>A0ABS8PWB4_9BACT</name>
<evidence type="ECO:0000256" key="2">
    <source>
        <dbReference type="ARBA" id="ARBA00022448"/>
    </source>
</evidence>
<keyword evidence="14" id="KW-1185">Reference proteome</keyword>
<keyword evidence="6 8" id="KW-0472">Membrane</keyword>
<dbReference type="SUPFAM" id="SSF49464">
    <property type="entry name" value="Carboxypeptidase regulatory domain-like"/>
    <property type="match status" value="1"/>
</dbReference>
<dbReference type="Proteomes" id="UP001199816">
    <property type="component" value="Unassembled WGS sequence"/>
</dbReference>
<organism evidence="13 14">
    <name type="scientific">Niabella pedocola</name>
    <dbReference type="NCBI Taxonomy" id="1752077"/>
    <lineage>
        <taxon>Bacteria</taxon>
        <taxon>Pseudomonadati</taxon>
        <taxon>Bacteroidota</taxon>
        <taxon>Chitinophagia</taxon>
        <taxon>Chitinophagales</taxon>
        <taxon>Chitinophagaceae</taxon>
        <taxon>Niabella</taxon>
    </lineage>
</organism>
<evidence type="ECO:0000256" key="10">
    <source>
        <dbReference type="SAM" id="Phobius"/>
    </source>
</evidence>
<dbReference type="SUPFAM" id="SSF56935">
    <property type="entry name" value="Porins"/>
    <property type="match status" value="1"/>
</dbReference>